<evidence type="ECO:0000313" key="3">
    <source>
        <dbReference type="EMBL" id="OAA63107.1"/>
    </source>
</evidence>
<keyword evidence="2" id="KW-1133">Transmembrane helix</keyword>
<gene>
    <name evidence="3" type="ORF">ISF_04983</name>
</gene>
<organism evidence="3 4">
    <name type="scientific">Cordyceps fumosorosea (strain ARSEF 2679)</name>
    <name type="common">Isaria fumosorosea</name>
    <dbReference type="NCBI Taxonomy" id="1081104"/>
    <lineage>
        <taxon>Eukaryota</taxon>
        <taxon>Fungi</taxon>
        <taxon>Dikarya</taxon>
        <taxon>Ascomycota</taxon>
        <taxon>Pezizomycotina</taxon>
        <taxon>Sordariomycetes</taxon>
        <taxon>Hypocreomycetidae</taxon>
        <taxon>Hypocreales</taxon>
        <taxon>Cordycipitaceae</taxon>
        <taxon>Cordyceps</taxon>
    </lineage>
</organism>
<feature type="transmembrane region" description="Helical" evidence="2">
    <location>
        <begin position="42"/>
        <end position="63"/>
    </location>
</feature>
<dbReference type="RefSeq" id="XP_018704314.1">
    <property type="nucleotide sequence ID" value="XM_018848588.1"/>
</dbReference>
<dbReference type="AlphaFoldDB" id="A0A167VY11"/>
<keyword evidence="2" id="KW-0812">Transmembrane</keyword>
<reference evidence="3 4" key="1">
    <citation type="journal article" date="2016" name="Genome Biol. Evol.">
        <title>Divergent and convergent evolution of fungal pathogenicity.</title>
        <authorList>
            <person name="Shang Y."/>
            <person name="Xiao G."/>
            <person name="Zheng P."/>
            <person name="Cen K."/>
            <person name="Zhan S."/>
            <person name="Wang C."/>
        </authorList>
    </citation>
    <scope>NUCLEOTIDE SEQUENCE [LARGE SCALE GENOMIC DNA]</scope>
    <source>
        <strain evidence="3 4">ARSEF 2679</strain>
    </source>
</reference>
<dbReference type="EMBL" id="AZHB01000011">
    <property type="protein sequence ID" value="OAA63107.1"/>
    <property type="molecule type" value="Genomic_DNA"/>
</dbReference>
<evidence type="ECO:0000256" key="2">
    <source>
        <dbReference type="SAM" id="Phobius"/>
    </source>
</evidence>
<dbReference type="OrthoDB" id="5153200at2759"/>
<comment type="caution">
    <text evidence="3">The sequence shown here is derived from an EMBL/GenBank/DDBJ whole genome shotgun (WGS) entry which is preliminary data.</text>
</comment>
<feature type="region of interest" description="Disordered" evidence="1">
    <location>
        <begin position="70"/>
        <end position="131"/>
    </location>
</feature>
<protein>
    <submittedName>
        <fullName evidence="3">Uncharacterized protein</fullName>
    </submittedName>
</protein>
<feature type="compositionally biased region" description="Basic residues" evidence="1">
    <location>
        <begin position="90"/>
        <end position="102"/>
    </location>
</feature>
<sequence length="131" mass="14212">MYIPPELNAIQSLKRAAGAGSGIAAGGLAAKNSGGDERSTRFILGFGIGVPVLLILIGGVWYFRRRRARKKAASDKKKKKKGGGAGKNGGRGRGRRKRRRWRGFGWPERLKPVPAPAAYRKSDKDILPSML</sequence>
<keyword evidence="2" id="KW-0472">Membrane</keyword>
<feature type="compositionally biased region" description="Basic and acidic residues" evidence="1">
    <location>
        <begin position="120"/>
        <end position="131"/>
    </location>
</feature>
<name>A0A167VY11_CORFA</name>
<feature type="compositionally biased region" description="Basic residues" evidence="1">
    <location>
        <begin position="70"/>
        <end position="82"/>
    </location>
</feature>
<dbReference type="Proteomes" id="UP000076744">
    <property type="component" value="Unassembled WGS sequence"/>
</dbReference>
<evidence type="ECO:0000256" key="1">
    <source>
        <dbReference type="SAM" id="MobiDB-lite"/>
    </source>
</evidence>
<accession>A0A167VY11</accession>
<dbReference type="GeneID" id="30021275"/>
<keyword evidence="4" id="KW-1185">Reference proteome</keyword>
<evidence type="ECO:0000313" key="4">
    <source>
        <dbReference type="Proteomes" id="UP000076744"/>
    </source>
</evidence>
<proteinExistence type="predicted"/>